<dbReference type="InterPro" id="IPR005914">
    <property type="entry name" value="Acac_CoA_synth"/>
</dbReference>
<reference evidence="9" key="1">
    <citation type="journal article" date="2019" name="Int. J. Syst. Evol. Microbiol.">
        <title>The Global Catalogue of Microorganisms (GCM) 10K type strain sequencing project: providing services to taxonomists for standard genome sequencing and annotation.</title>
        <authorList>
            <consortium name="The Broad Institute Genomics Platform"/>
            <consortium name="The Broad Institute Genome Sequencing Center for Infectious Disease"/>
            <person name="Wu L."/>
            <person name="Ma J."/>
        </authorList>
    </citation>
    <scope>NUCLEOTIDE SEQUENCE [LARGE SCALE GENOMIC DNA]</scope>
    <source>
        <strain evidence="9">JCM 17808</strain>
    </source>
</reference>
<dbReference type="Pfam" id="PF13193">
    <property type="entry name" value="AMP-binding_C"/>
    <property type="match status" value="1"/>
</dbReference>
<feature type="domain" description="AMP-dependent synthetase/ligase" evidence="5">
    <location>
        <begin position="100"/>
        <end position="482"/>
    </location>
</feature>
<feature type="domain" description="AMP-binding enzyme C-terminal" evidence="6">
    <location>
        <begin position="551"/>
        <end position="624"/>
    </location>
</feature>
<evidence type="ECO:0000259" key="7">
    <source>
        <dbReference type="Pfam" id="PF16177"/>
    </source>
</evidence>
<evidence type="ECO:0000259" key="5">
    <source>
        <dbReference type="Pfam" id="PF00501"/>
    </source>
</evidence>
<dbReference type="PANTHER" id="PTHR42921">
    <property type="entry name" value="ACETOACETYL-COA SYNTHETASE"/>
    <property type="match status" value="1"/>
</dbReference>
<organism evidence="8 9">
    <name type="scientific">Brevibacterium pityocampae</name>
    <dbReference type="NCBI Taxonomy" id="506594"/>
    <lineage>
        <taxon>Bacteria</taxon>
        <taxon>Bacillati</taxon>
        <taxon>Actinomycetota</taxon>
        <taxon>Actinomycetes</taxon>
        <taxon>Micrococcales</taxon>
        <taxon>Brevibacteriaceae</taxon>
        <taxon>Brevibacterium</taxon>
    </lineage>
</organism>
<keyword evidence="4" id="KW-0067">ATP-binding</keyword>
<accession>A0ABP8J7J9</accession>
<dbReference type="EMBL" id="BAABGL010000004">
    <property type="protein sequence ID" value="GAA4386464.1"/>
    <property type="molecule type" value="Genomic_DNA"/>
</dbReference>
<dbReference type="InterPro" id="IPR032387">
    <property type="entry name" value="ACAS_N"/>
</dbReference>
<dbReference type="PANTHER" id="PTHR42921:SF1">
    <property type="entry name" value="ACETOACETYL-COA SYNTHETASE"/>
    <property type="match status" value="1"/>
</dbReference>
<dbReference type="PROSITE" id="PS00455">
    <property type="entry name" value="AMP_BINDING"/>
    <property type="match status" value="1"/>
</dbReference>
<evidence type="ECO:0000256" key="4">
    <source>
        <dbReference type="ARBA" id="ARBA00022840"/>
    </source>
</evidence>
<dbReference type="InterPro" id="IPR042099">
    <property type="entry name" value="ANL_N_sf"/>
</dbReference>
<dbReference type="SUPFAM" id="SSF56801">
    <property type="entry name" value="Acetyl-CoA synthetase-like"/>
    <property type="match status" value="1"/>
</dbReference>
<gene>
    <name evidence="8" type="ORF">GCM10023167_09420</name>
</gene>
<keyword evidence="9" id="KW-1185">Reference proteome</keyword>
<evidence type="ECO:0000313" key="9">
    <source>
        <dbReference type="Proteomes" id="UP001500642"/>
    </source>
</evidence>
<dbReference type="GO" id="GO:0016874">
    <property type="term" value="F:ligase activity"/>
    <property type="evidence" value="ECO:0007669"/>
    <property type="project" value="UniProtKB-KW"/>
</dbReference>
<sequence>MTERTPERTVLWTPPRDRVESSALADYQRWLDREHGVSTSGYQELLDWSVENIEDFWETMWTYFDVVGDRGDGPVLTGDTMPRVRWFEGATCNYAENILRHADTRPDAEAIVGLHEDERRDSITWRELRGRVGALAAWLREHGVEPGDTVCAVLPNIPEAVEALLACAAVGAVWSVVSPDFGVKGIADRFAQIEPSVLLTVDGYLFNGREQDPTGTVGDLLAALSTVREHVLVDQFPGAGERAEQTAAARESTTLYSQIVAVSQEPVFEPVEFSHPLWVLYSSGTTGKPKGIVHGHGGVTLEALKANTLQQEALEGGRHYSAVATTWVVWNLLVNSMLVGATIVTYDGSPVAGVADKQFEIIEQEKVTNFGTGAAILTMIEKSGVSPAARYNLSALRSILSTGSPLPDSTWEWVYAHVSPDIHCGSDSGGTDIATGFIGSNPYDPIVRGELQGAYLAVAADSFDEQGRPVVDEVGEFVVTKPMPSMPVKFWNDPDGSRYESAYFDAYPGVWRHGDWVTKRPGGQYVIHGRSDSTINRGGIRMGSADICQAVDGVEGVQSSMVIGAELSGGDYYMPLFVVPKPGVEVDDALRERIVQRIRTDVSPRYVPDEIIAAPAVPTTRTGKLMEVPIKKIFQGASPDTINRGTAADPEILDWYVNYAQSFAAGRQDR</sequence>
<dbReference type="InterPro" id="IPR020845">
    <property type="entry name" value="AMP-binding_CS"/>
</dbReference>
<dbReference type="RefSeq" id="WP_345030284.1">
    <property type="nucleotide sequence ID" value="NZ_BAABGL010000004.1"/>
</dbReference>
<evidence type="ECO:0000313" key="8">
    <source>
        <dbReference type="EMBL" id="GAA4386464.1"/>
    </source>
</evidence>
<evidence type="ECO:0000259" key="6">
    <source>
        <dbReference type="Pfam" id="PF13193"/>
    </source>
</evidence>
<dbReference type="InterPro" id="IPR045851">
    <property type="entry name" value="AMP-bd_C_sf"/>
</dbReference>
<feature type="domain" description="Acetyl-coenzyme A synthetase N-terminal" evidence="7">
    <location>
        <begin position="42"/>
        <end position="97"/>
    </location>
</feature>
<dbReference type="InterPro" id="IPR000873">
    <property type="entry name" value="AMP-dep_synth/lig_dom"/>
</dbReference>
<proteinExistence type="inferred from homology"/>
<dbReference type="Pfam" id="PF16177">
    <property type="entry name" value="ACAS_N"/>
    <property type="match status" value="1"/>
</dbReference>
<evidence type="ECO:0000256" key="3">
    <source>
        <dbReference type="ARBA" id="ARBA00022741"/>
    </source>
</evidence>
<dbReference type="Pfam" id="PF00501">
    <property type="entry name" value="AMP-binding"/>
    <property type="match status" value="1"/>
</dbReference>
<dbReference type="InterPro" id="IPR025110">
    <property type="entry name" value="AMP-bd_C"/>
</dbReference>
<dbReference type="Gene3D" id="3.40.50.12780">
    <property type="entry name" value="N-terminal domain of ligase-like"/>
    <property type="match status" value="1"/>
</dbReference>
<name>A0ABP8J7J9_9MICO</name>
<dbReference type="Gene3D" id="3.30.300.30">
    <property type="match status" value="1"/>
</dbReference>
<keyword evidence="2 8" id="KW-0436">Ligase</keyword>
<dbReference type="NCBIfam" id="NF002937">
    <property type="entry name" value="PRK03584.1"/>
    <property type="match status" value="1"/>
</dbReference>
<protein>
    <submittedName>
        <fullName evidence="8">Acetoacetate--CoA ligase</fullName>
    </submittedName>
</protein>
<comment type="caution">
    <text evidence="8">The sequence shown here is derived from an EMBL/GenBank/DDBJ whole genome shotgun (WGS) entry which is preliminary data.</text>
</comment>
<keyword evidence="3" id="KW-0547">Nucleotide-binding</keyword>
<dbReference type="NCBIfam" id="TIGR01217">
    <property type="entry name" value="ac_ac_CoA_syn"/>
    <property type="match status" value="1"/>
</dbReference>
<comment type="similarity">
    <text evidence="1">Belongs to the ATP-dependent AMP-binding enzyme family.</text>
</comment>
<evidence type="ECO:0000256" key="1">
    <source>
        <dbReference type="ARBA" id="ARBA00006432"/>
    </source>
</evidence>
<evidence type="ECO:0000256" key="2">
    <source>
        <dbReference type="ARBA" id="ARBA00022598"/>
    </source>
</evidence>
<dbReference type="Proteomes" id="UP001500642">
    <property type="component" value="Unassembled WGS sequence"/>
</dbReference>